<feature type="transmembrane region" description="Helical" evidence="8">
    <location>
        <begin position="38"/>
        <end position="57"/>
    </location>
</feature>
<dbReference type="Proteomes" id="UP000184080">
    <property type="component" value="Unassembled WGS sequence"/>
</dbReference>
<accession>A0A1M6LNN2</accession>
<name>A0A1M6LNN2_9CLOT</name>
<dbReference type="RefSeq" id="WP_073010254.1">
    <property type="nucleotide sequence ID" value="NZ_FQZO01000007.1"/>
</dbReference>
<evidence type="ECO:0000256" key="1">
    <source>
        <dbReference type="ARBA" id="ARBA00004651"/>
    </source>
</evidence>
<feature type="transmembrane region" description="Helical" evidence="8">
    <location>
        <begin position="123"/>
        <end position="141"/>
    </location>
</feature>
<evidence type="ECO:0000313" key="11">
    <source>
        <dbReference type="Proteomes" id="UP000184080"/>
    </source>
</evidence>
<dbReference type="Pfam" id="PF13231">
    <property type="entry name" value="PMT_2"/>
    <property type="match status" value="1"/>
</dbReference>
<feature type="transmembrane region" description="Helical" evidence="8">
    <location>
        <begin position="402"/>
        <end position="419"/>
    </location>
</feature>
<feature type="transmembrane region" description="Helical" evidence="8">
    <location>
        <begin position="453"/>
        <end position="474"/>
    </location>
</feature>
<dbReference type="InterPro" id="IPR038731">
    <property type="entry name" value="RgtA/B/C-like"/>
</dbReference>
<keyword evidence="7 8" id="KW-0472">Membrane</keyword>
<evidence type="ECO:0000256" key="7">
    <source>
        <dbReference type="ARBA" id="ARBA00023136"/>
    </source>
</evidence>
<dbReference type="AlphaFoldDB" id="A0A1M6LNN2"/>
<dbReference type="STRING" id="1121298.SAMN05444401_3721"/>
<dbReference type="GO" id="GO:0005886">
    <property type="term" value="C:plasma membrane"/>
    <property type="evidence" value="ECO:0007669"/>
    <property type="project" value="UniProtKB-SubCell"/>
</dbReference>
<keyword evidence="2" id="KW-1003">Cell membrane</keyword>
<dbReference type="PANTHER" id="PTHR33908">
    <property type="entry name" value="MANNOSYLTRANSFERASE YKCB-RELATED"/>
    <property type="match status" value="1"/>
</dbReference>
<dbReference type="InterPro" id="IPR050297">
    <property type="entry name" value="LipidA_mod_glycosyltrf_83"/>
</dbReference>
<dbReference type="OrthoDB" id="2787520at2"/>
<evidence type="ECO:0000256" key="8">
    <source>
        <dbReference type="SAM" id="Phobius"/>
    </source>
</evidence>
<evidence type="ECO:0000256" key="2">
    <source>
        <dbReference type="ARBA" id="ARBA00022475"/>
    </source>
</evidence>
<feature type="transmembrane region" description="Helical" evidence="8">
    <location>
        <begin position="431"/>
        <end position="447"/>
    </location>
</feature>
<evidence type="ECO:0000256" key="6">
    <source>
        <dbReference type="ARBA" id="ARBA00022989"/>
    </source>
</evidence>
<keyword evidence="5 8" id="KW-0812">Transmembrane</keyword>
<feature type="transmembrane region" description="Helical" evidence="8">
    <location>
        <begin position="177"/>
        <end position="195"/>
    </location>
</feature>
<evidence type="ECO:0000256" key="3">
    <source>
        <dbReference type="ARBA" id="ARBA00022676"/>
    </source>
</evidence>
<feature type="transmembrane region" description="Helical" evidence="8">
    <location>
        <begin position="270"/>
        <end position="291"/>
    </location>
</feature>
<keyword evidence="11" id="KW-1185">Reference proteome</keyword>
<evidence type="ECO:0000259" key="9">
    <source>
        <dbReference type="Pfam" id="PF13231"/>
    </source>
</evidence>
<keyword evidence="6 8" id="KW-1133">Transmembrane helix</keyword>
<keyword evidence="4 10" id="KW-0808">Transferase</keyword>
<sequence length="482" mass="55581">MKRFKDKFTTFILTALKILIAIILYTSRDIISKIIKEFSFNIACVFFIFAIVIFSLYKIINSTINIKNQVVLILVCAFALRALWLLNVNSIPVSDFKVIYDSAGYFLKGDRSMFWGTSYMARFPHLTIMVLYMALMIKLFPVHNLLIMKMVNLSLGVLSVFLIYLIVRKMFNSEKKGLIAAALASVFPPLITYTAVFCTENIAIPFYLLSIYLLLGAMKKKNSGYYFVLSGVVLAFGNLFRMVAIIMVIAYGMYLLIYRDDKLIVKIQHLLLYLVPYLLVMFVVSASLQYMKITENSLTKGIEPKITNVLKGTNYENKGKWNSEDAAISEMYNYDYDKIHEASKKIIVERLTTTPPRKLLNFYINKFADQWNEGDLSGVFWSQLDVPKDDIKLDIMPSGRKVLQLIYNCIILLIFIGLFNRKKIDENKEINLFYIIFCGYALLYLITEAQGRYSYIASWVLIVLAIEGIELISFKHRKKEEV</sequence>
<keyword evidence="3 10" id="KW-0328">Glycosyltransferase</keyword>
<feature type="transmembrane region" description="Helical" evidence="8">
    <location>
        <begin position="69"/>
        <end position="86"/>
    </location>
</feature>
<organism evidence="10 11">
    <name type="scientific">Clostridium amylolyticum</name>
    <dbReference type="NCBI Taxonomy" id="1121298"/>
    <lineage>
        <taxon>Bacteria</taxon>
        <taxon>Bacillati</taxon>
        <taxon>Bacillota</taxon>
        <taxon>Clostridia</taxon>
        <taxon>Eubacteriales</taxon>
        <taxon>Clostridiaceae</taxon>
        <taxon>Clostridium</taxon>
    </lineage>
</organism>
<dbReference type="GO" id="GO:0016763">
    <property type="term" value="F:pentosyltransferase activity"/>
    <property type="evidence" value="ECO:0007669"/>
    <property type="project" value="TreeGrafter"/>
</dbReference>
<feature type="transmembrane region" description="Helical" evidence="8">
    <location>
        <begin position="7"/>
        <end position="26"/>
    </location>
</feature>
<gene>
    <name evidence="10" type="ORF">SAMN05444401_3721</name>
</gene>
<comment type="subcellular location">
    <subcellularLocation>
        <location evidence="1">Cell membrane</location>
        <topology evidence="1">Multi-pass membrane protein</topology>
    </subcellularLocation>
</comment>
<evidence type="ECO:0000313" key="10">
    <source>
        <dbReference type="EMBL" id="SHJ72785.1"/>
    </source>
</evidence>
<feature type="domain" description="Glycosyltransferase RgtA/B/C/D-like" evidence="9">
    <location>
        <begin position="133"/>
        <end position="284"/>
    </location>
</feature>
<dbReference type="EMBL" id="FQZO01000007">
    <property type="protein sequence ID" value="SHJ72785.1"/>
    <property type="molecule type" value="Genomic_DNA"/>
</dbReference>
<evidence type="ECO:0000256" key="4">
    <source>
        <dbReference type="ARBA" id="ARBA00022679"/>
    </source>
</evidence>
<evidence type="ECO:0000256" key="5">
    <source>
        <dbReference type="ARBA" id="ARBA00022692"/>
    </source>
</evidence>
<reference evidence="10 11" key="1">
    <citation type="submission" date="2016-11" db="EMBL/GenBank/DDBJ databases">
        <authorList>
            <person name="Jaros S."/>
            <person name="Januszkiewicz K."/>
            <person name="Wedrychowicz H."/>
        </authorList>
    </citation>
    <scope>NUCLEOTIDE SEQUENCE [LARGE SCALE GENOMIC DNA]</scope>
    <source>
        <strain evidence="10 11">DSM 21864</strain>
    </source>
</reference>
<feature type="transmembrane region" description="Helical" evidence="8">
    <location>
        <begin position="202"/>
        <end position="219"/>
    </location>
</feature>
<dbReference type="PANTHER" id="PTHR33908:SF11">
    <property type="entry name" value="MEMBRANE PROTEIN"/>
    <property type="match status" value="1"/>
</dbReference>
<protein>
    <submittedName>
        <fullName evidence="10">Dolichyl-phosphate-mannose-protein mannosyltransferase</fullName>
    </submittedName>
</protein>
<feature type="transmembrane region" description="Helical" evidence="8">
    <location>
        <begin position="153"/>
        <end position="171"/>
    </location>
</feature>
<proteinExistence type="predicted"/>
<feature type="transmembrane region" description="Helical" evidence="8">
    <location>
        <begin position="225"/>
        <end position="258"/>
    </location>
</feature>
<dbReference type="GO" id="GO:0009103">
    <property type="term" value="P:lipopolysaccharide biosynthetic process"/>
    <property type="evidence" value="ECO:0007669"/>
    <property type="project" value="UniProtKB-ARBA"/>
</dbReference>